<evidence type="ECO:0000259" key="4">
    <source>
        <dbReference type="PROSITE" id="PS01124"/>
    </source>
</evidence>
<name>A0A2W2BA40_9HYPH</name>
<dbReference type="InterPro" id="IPR009057">
    <property type="entry name" value="Homeodomain-like_sf"/>
</dbReference>
<evidence type="ECO:0000313" key="6">
    <source>
        <dbReference type="Proteomes" id="UP000248795"/>
    </source>
</evidence>
<evidence type="ECO:0000256" key="3">
    <source>
        <dbReference type="ARBA" id="ARBA00023163"/>
    </source>
</evidence>
<dbReference type="GO" id="GO:0000976">
    <property type="term" value="F:transcription cis-regulatory region binding"/>
    <property type="evidence" value="ECO:0007669"/>
    <property type="project" value="TreeGrafter"/>
</dbReference>
<dbReference type="InterPro" id="IPR018062">
    <property type="entry name" value="HTH_AraC-typ_CS"/>
</dbReference>
<keyword evidence="2" id="KW-0238">DNA-binding</keyword>
<keyword evidence="1" id="KW-0805">Transcription regulation</keyword>
<dbReference type="GO" id="GO:0003700">
    <property type="term" value="F:DNA-binding transcription factor activity"/>
    <property type="evidence" value="ECO:0007669"/>
    <property type="project" value="InterPro"/>
</dbReference>
<keyword evidence="3" id="KW-0804">Transcription</keyword>
<dbReference type="Pfam" id="PF12833">
    <property type="entry name" value="HTH_18"/>
    <property type="match status" value="1"/>
</dbReference>
<dbReference type="RefSeq" id="WP_111197382.1">
    <property type="nucleotide sequence ID" value="NZ_QKVK01000003.1"/>
</dbReference>
<evidence type="ECO:0000313" key="5">
    <source>
        <dbReference type="EMBL" id="PZF77144.1"/>
    </source>
</evidence>
<evidence type="ECO:0000256" key="1">
    <source>
        <dbReference type="ARBA" id="ARBA00023015"/>
    </source>
</evidence>
<keyword evidence="6" id="KW-1185">Reference proteome</keyword>
<dbReference type="InterPro" id="IPR032687">
    <property type="entry name" value="AraC-type_N"/>
</dbReference>
<dbReference type="SUPFAM" id="SSF46689">
    <property type="entry name" value="Homeodomain-like"/>
    <property type="match status" value="1"/>
</dbReference>
<dbReference type="Proteomes" id="UP000248795">
    <property type="component" value="Unassembled WGS sequence"/>
</dbReference>
<dbReference type="EMBL" id="QKVK01000003">
    <property type="protein sequence ID" value="PZF77144.1"/>
    <property type="molecule type" value="Genomic_DNA"/>
</dbReference>
<dbReference type="PROSITE" id="PS00041">
    <property type="entry name" value="HTH_ARAC_FAMILY_1"/>
    <property type="match status" value="1"/>
</dbReference>
<gene>
    <name evidence="5" type="ORF">DK847_07380</name>
</gene>
<evidence type="ECO:0000256" key="2">
    <source>
        <dbReference type="ARBA" id="ARBA00023125"/>
    </source>
</evidence>
<feature type="domain" description="HTH araC/xylS-type" evidence="4">
    <location>
        <begin position="234"/>
        <end position="332"/>
    </location>
</feature>
<accession>A0A2W2BA40</accession>
<sequence length="338" mass="36519">MSSPPYPALQRVGPLALLPGLLASHGVSVDQVLDGLSISAAELRPDTQLPISTISTMLDRASGHPGLEHIGLMLAEAQNHTALGPVGQLMMSCETLGSALGTFVALQMANSTAAAAYLLPVGEDYALGFGIYAPDLPSSHIYDASAGVGCNMVRDLTGGAVRPAEVLLSRPAPRNPEPYRRFFGCPVRFNEGQNCLILPGHSLGFRLPSADAQLRERLFTALQQQIAQTQGFAARVRHAIRPLLLAGDASHRRVAAHLNLHPRTMGRRLEEEGVTFEQLKDEVRLAVSRELLARTELPVSDVAAALGYATPSAFVRAFRRWTGRSPTVWRREERKQDA</sequence>
<protein>
    <recommendedName>
        <fullName evidence="4">HTH araC/xylS-type domain-containing protein</fullName>
    </recommendedName>
</protein>
<dbReference type="GO" id="GO:0005829">
    <property type="term" value="C:cytosol"/>
    <property type="evidence" value="ECO:0007669"/>
    <property type="project" value="TreeGrafter"/>
</dbReference>
<dbReference type="PANTHER" id="PTHR47894">
    <property type="entry name" value="HTH-TYPE TRANSCRIPTIONAL REGULATOR GADX"/>
    <property type="match status" value="1"/>
</dbReference>
<organism evidence="5 6">
    <name type="scientific">Aestuariivirga litoralis</name>
    <dbReference type="NCBI Taxonomy" id="2650924"/>
    <lineage>
        <taxon>Bacteria</taxon>
        <taxon>Pseudomonadati</taxon>
        <taxon>Pseudomonadota</taxon>
        <taxon>Alphaproteobacteria</taxon>
        <taxon>Hyphomicrobiales</taxon>
        <taxon>Aestuariivirgaceae</taxon>
        <taxon>Aestuariivirga</taxon>
    </lineage>
</organism>
<dbReference type="PROSITE" id="PS01124">
    <property type="entry name" value="HTH_ARAC_FAMILY_2"/>
    <property type="match status" value="1"/>
</dbReference>
<dbReference type="SMART" id="SM00342">
    <property type="entry name" value="HTH_ARAC"/>
    <property type="match status" value="1"/>
</dbReference>
<proteinExistence type="predicted"/>
<dbReference type="PANTHER" id="PTHR47894:SF4">
    <property type="entry name" value="HTH-TYPE TRANSCRIPTIONAL REGULATOR GADX"/>
    <property type="match status" value="1"/>
</dbReference>
<comment type="caution">
    <text evidence="5">The sequence shown here is derived from an EMBL/GenBank/DDBJ whole genome shotgun (WGS) entry which is preliminary data.</text>
</comment>
<dbReference type="Pfam" id="PF12625">
    <property type="entry name" value="Arabinose_bd"/>
    <property type="match status" value="1"/>
</dbReference>
<reference evidence="6" key="1">
    <citation type="submission" date="2018-06" db="EMBL/GenBank/DDBJ databases">
        <title>Aestuariibacter litoralis strain KCTC 52945T.</title>
        <authorList>
            <person name="Li X."/>
            <person name="Salam N."/>
            <person name="Li J.-L."/>
            <person name="Chen Y.-M."/>
            <person name="Yang Z.-W."/>
            <person name="Zhang L.-Y."/>
            <person name="Han M.-X."/>
            <person name="Xiao M."/>
            <person name="Li W.-J."/>
        </authorList>
    </citation>
    <scope>NUCLEOTIDE SEQUENCE [LARGE SCALE GENOMIC DNA]</scope>
    <source>
        <strain evidence="6">KCTC 52945</strain>
    </source>
</reference>
<dbReference type="AlphaFoldDB" id="A0A2W2BA40"/>
<dbReference type="InterPro" id="IPR018060">
    <property type="entry name" value="HTH_AraC"/>
</dbReference>
<dbReference type="Gene3D" id="1.10.10.60">
    <property type="entry name" value="Homeodomain-like"/>
    <property type="match status" value="1"/>
</dbReference>